<evidence type="ECO:0000256" key="3">
    <source>
        <dbReference type="ARBA" id="ARBA00010178"/>
    </source>
</evidence>
<protein>
    <recommendedName>
        <fullName evidence="4">Histidinol dehydrogenase</fullName>
    </recommendedName>
</protein>
<dbReference type="GO" id="GO:0005829">
    <property type="term" value="C:cytosol"/>
    <property type="evidence" value="ECO:0007669"/>
    <property type="project" value="TreeGrafter"/>
</dbReference>
<feature type="binding site" evidence="11">
    <location>
        <position position="266"/>
    </location>
    <ligand>
        <name>Zn(2+)</name>
        <dbReference type="ChEBI" id="CHEBI:29105"/>
    </ligand>
</feature>
<dbReference type="GO" id="GO:0051287">
    <property type="term" value="F:NAD binding"/>
    <property type="evidence" value="ECO:0007669"/>
    <property type="project" value="InterPro"/>
</dbReference>
<evidence type="ECO:0000313" key="14">
    <source>
        <dbReference type="EMBL" id="MBB4663664.1"/>
    </source>
</evidence>
<dbReference type="Pfam" id="PF00815">
    <property type="entry name" value="Histidinol_dh"/>
    <property type="match status" value="1"/>
</dbReference>
<evidence type="ECO:0000256" key="6">
    <source>
        <dbReference type="ARBA" id="ARBA00022833"/>
    </source>
</evidence>
<feature type="binding site" evidence="11">
    <location>
        <position position="353"/>
    </location>
    <ligand>
        <name>Zn(2+)</name>
        <dbReference type="ChEBI" id="CHEBI:29105"/>
    </ligand>
</feature>
<dbReference type="PIRSF" id="PIRSF000099">
    <property type="entry name" value="Histidinol_dh"/>
    <property type="match status" value="1"/>
</dbReference>
<evidence type="ECO:0000256" key="10">
    <source>
        <dbReference type="PIRSR" id="PIRSR000099-3"/>
    </source>
</evidence>
<dbReference type="PRINTS" id="PR00083">
    <property type="entry name" value="HOLDHDRGNASE"/>
</dbReference>
<evidence type="ECO:0000256" key="9">
    <source>
        <dbReference type="PIRSR" id="PIRSR000099-1"/>
    </source>
</evidence>
<keyword evidence="6 11" id="KW-0862">Zinc</keyword>
<evidence type="ECO:0000256" key="5">
    <source>
        <dbReference type="ARBA" id="ARBA00022723"/>
    </source>
</evidence>
<dbReference type="GO" id="GO:0004399">
    <property type="term" value="F:histidinol dehydrogenase activity"/>
    <property type="evidence" value="ECO:0007669"/>
    <property type="project" value="InterPro"/>
</dbReference>
<feature type="binding site" evidence="11">
    <location>
        <position position="412"/>
    </location>
    <ligand>
        <name>Zn(2+)</name>
        <dbReference type="ChEBI" id="CHEBI:29105"/>
    </ligand>
</feature>
<dbReference type="FunFam" id="3.40.50.1980:FF:000001">
    <property type="entry name" value="Histidinol dehydrogenase"/>
    <property type="match status" value="1"/>
</dbReference>
<comment type="similarity">
    <text evidence="3 8 12">Belongs to the histidinol dehydrogenase family.</text>
</comment>
<dbReference type="Gene3D" id="1.20.5.1300">
    <property type="match status" value="1"/>
</dbReference>
<feature type="binding site" evidence="10">
    <location>
        <position position="412"/>
    </location>
    <ligand>
        <name>substrate</name>
    </ligand>
</feature>
<dbReference type="CDD" id="cd06572">
    <property type="entry name" value="Histidinol_dh"/>
    <property type="match status" value="1"/>
</dbReference>
<dbReference type="AlphaFoldDB" id="A0A840IHY7"/>
<dbReference type="InterPro" id="IPR012131">
    <property type="entry name" value="Hstdl_DH"/>
</dbReference>
<dbReference type="EMBL" id="JACHNU010000004">
    <property type="protein sequence ID" value="MBB4663664.1"/>
    <property type="molecule type" value="Genomic_DNA"/>
</dbReference>
<dbReference type="UniPathway" id="UPA00031">
    <property type="reaction ID" value="UER00014"/>
</dbReference>
<feature type="binding site" evidence="10">
    <location>
        <position position="241"/>
    </location>
    <ligand>
        <name>substrate</name>
    </ligand>
</feature>
<dbReference type="Gene3D" id="3.40.50.1980">
    <property type="entry name" value="Nitrogenase molybdenum iron protein domain"/>
    <property type="match status" value="2"/>
</dbReference>
<feature type="binding site" evidence="10">
    <location>
        <position position="353"/>
    </location>
    <ligand>
        <name>substrate</name>
    </ligand>
</feature>
<keyword evidence="15" id="KW-1185">Reference proteome</keyword>
<evidence type="ECO:0000256" key="2">
    <source>
        <dbReference type="ARBA" id="ARBA00004940"/>
    </source>
</evidence>
<feature type="active site" description="Proton acceptor" evidence="9">
    <location>
        <position position="320"/>
    </location>
</feature>
<feature type="binding site" evidence="10">
    <location>
        <position position="263"/>
    </location>
    <ligand>
        <name>substrate</name>
    </ligand>
</feature>
<dbReference type="Proteomes" id="UP000585272">
    <property type="component" value="Unassembled WGS sequence"/>
</dbReference>
<dbReference type="PANTHER" id="PTHR21256:SF2">
    <property type="entry name" value="HISTIDINE BIOSYNTHESIS TRIFUNCTIONAL PROTEIN"/>
    <property type="match status" value="1"/>
</dbReference>
<gene>
    <name evidence="14" type="ORF">BDZ31_003259</name>
</gene>
<dbReference type="RefSeq" id="WP_183343377.1">
    <property type="nucleotide sequence ID" value="NZ_JACHNU010000004.1"/>
</dbReference>
<feature type="binding site" evidence="11">
    <location>
        <position position="263"/>
    </location>
    <ligand>
        <name>Zn(2+)</name>
        <dbReference type="ChEBI" id="CHEBI:29105"/>
    </ligand>
</feature>
<feature type="region of interest" description="Disordered" evidence="13">
    <location>
        <begin position="417"/>
        <end position="436"/>
    </location>
</feature>
<evidence type="ECO:0000256" key="11">
    <source>
        <dbReference type="PIRSR" id="PIRSR000099-4"/>
    </source>
</evidence>
<organism evidence="14 15">
    <name type="scientific">Conexibacter arvalis</name>
    <dbReference type="NCBI Taxonomy" id="912552"/>
    <lineage>
        <taxon>Bacteria</taxon>
        <taxon>Bacillati</taxon>
        <taxon>Actinomycetota</taxon>
        <taxon>Thermoleophilia</taxon>
        <taxon>Solirubrobacterales</taxon>
        <taxon>Conexibacteraceae</taxon>
        <taxon>Conexibacter</taxon>
    </lineage>
</organism>
<dbReference type="PANTHER" id="PTHR21256">
    <property type="entry name" value="HISTIDINOL DEHYDROGENASE HDH"/>
    <property type="match status" value="1"/>
</dbReference>
<evidence type="ECO:0000256" key="13">
    <source>
        <dbReference type="SAM" id="MobiDB-lite"/>
    </source>
</evidence>
<dbReference type="InterPro" id="IPR016161">
    <property type="entry name" value="Ald_DH/histidinol_DH"/>
</dbReference>
<evidence type="ECO:0000256" key="8">
    <source>
        <dbReference type="PIRNR" id="PIRNR000099"/>
    </source>
</evidence>
<dbReference type="GO" id="GO:0000105">
    <property type="term" value="P:L-histidine biosynthetic process"/>
    <property type="evidence" value="ECO:0007669"/>
    <property type="project" value="UniProtKB-UniPathway"/>
</dbReference>
<name>A0A840IHY7_9ACTN</name>
<reference evidence="14 15" key="1">
    <citation type="submission" date="2020-08" db="EMBL/GenBank/DDBJ databases">
        <title>Genomic Encyclopedia of Archaeal and Bacterial Type Strains, Phase II (KMG-II): from individual species to whole genera.</title>
        <authorList>
            <person name="Goeker M."/>
        </authorList>
    </citation>
    <scope>NUCLEOTIDE SEQUENCE [LARGE SCALE GENOMIC DNA]</scope>
    <source>
        <strain evidence="14 15">DSM 23288</strain>
    </source>
</reference>
<evidence type="ECO:0000256" key="4">
    <source>
        <dbReference type="ARBA" id="ARBA00016531"/>
    </source>
</evidence>
<feature type="active site" description="Proton acceptor" evidence="9">
    <location>
        <position position="319"/>
    </location>
</feature>
<dbReference type="InterPro" id="IPR022695">
    <property type="entry name" value="Histidinol_DH_monofunct"/>
</dbReference>
<feature type="binding site" evidence="10">
    <location>
        <position position="407"/>
    </location>
    <ligand>
        <name>substrate</name>
    </ligand>
</feature>
<feature type="binding site" evidence="10">
    <location>
        <position position="266"/>
    </location>
    <ligand>
        <name>substrate</name>
    </ligand>
</feature>
<comment type="function">
    <text evidence="1">Catalyzes the sequential NAD-dependent oxidations of L-histidinol to L-histidinaldehyde and then to L-histidine.</text>
</comment>
<dbReference type="NCBIfam" id="TIGR00069">
    <property type="entry name" value="hisD"/>
    <property type="match status" value="1"/>
</dbReference>
<keyword evidence="7 8" id="KW-0560">Oxidoreductase</keyword>
<comment type="caution">
    <text evidence="14">The sequence shown here is derived from an EMBL/GenBank/DDBJ whole genome shotgun (WGS) entry which is preliminary data.</text>
</comment>
<dbReference type="GO" id="GO:0046872">
    <property type="term" value="F:metal ion binding"/>
    <property type="evidence" value="ECO:0007669"/>
    <property type="project" value="UniProtKB-KW"/>
</dbReference>
<evidence type="ECO:0000256" key="7">
    <source>
        <dbReference type="ARBA" id="ARBA00023002"/>
    </source>
</evidence>
<proteinExistence type="inferred from homology"/>
<evidence type="ECO:0000256" key="12">
    <source>
        <dbReference type="RuleBase" id="RU004175"/>
    </source>
</evidence>
<accession>A0A840IHY7</accession>
<comment type="cofactor">
    <cofactor evidence="11">
        <name>Zn(2+)</name>
        <dbReference type="ChEBI" id="CHEBI:29105"/>
    </cofactor>
    <text evidence="11">Binds 1 zinc ion per subunit.</text>
</comment>
<sequence>MRLERRTLASAQGAAALAAELRALVPAGASVAEPVAAILADVRERGDAAVVELTRRHDTGGAEPKPLRVDFDELEAALAGLDPQVRAGLEVAAQNIGVVAALGVDDEREATLGHGQTVRLREVPVRRAAVYVPGGRAPYPSTVLMGVVTAVAAGVEEVVLCAPPGHDGDVHPAILAAAELAGASEVFRMGGAQAVAALAFGTETVAPVDVIVGPGSLWVQEAKRQVSAAGLVGIDGFAGPSDVLVVLDHGADVRLAALDLRAQAEHGADSLVIAVSPDATALDALSDGLARVDEPGAGALVQTADLDDALALANAFAPEHLELIGPGAEALAPRVRNAGCLFVGSTGATAFGDYVAGSNHTLPTDGAARFASGLSARHFRRRMAEVRIPDAAAATLAPAGVAIARAEGFEIHAQSMEARVPRQGARNPPLRENPPS</sequence>
<keyword evidence="5 11" id="KW-0479">Metal-binding</keyword>
<dbReference type="SUPFAM" id="SSF53720">
    <property type="entry name" value="ALDH-like"/>
    <property type="match status" value="1"/>
</dbReference>
<feature type="binding site" evidence="10">
    <location>
        <position position="320"/>
    </location>
    <ligand>
        <name>substrate</name>
    </ligand>
</feature>
<comment type="pathway">
    <text evidence="2">Amino-acid biosynthesis; L-histidine biosynthesis; L-histidine from 5-phospho-alpha-D-ribose 1-diphosphate: step 9/9.</text>
</comment>
<evidence type="ECO:0000256" key="1">
    <source>
        <dbReference type="ARBA" id="ARBA00003850"/>
    </source>
</evidence>
<evidence type="ECO:0000313" key="15">
    <source>
        <dbReference type="Proteomes" id="UP000585272"/>
    </source>
</evidence>